<feature type="region of interest" description="Disordered" evidence="1">
    <location>
        <begin position="540"/>
        <end position="564"/>
    </location>
</feature>
<evidence type="ECO:0000313" key="6">
    <source>
        <dbReference type="Proteomes" id="UP001055156"/>
    </source>
</evidence>
<keyword evidence="2" id="KW-0732">Signal</keyword>
<dbReference type="SUPFAM" id="SSF56601">
    <property type="entry name" value="beta-lactamase/transpeptidase-like"/>
    <property type="match status" value="1"/>
</dbReference>
<evidence type="ECO:0000256" key="1">
    <source>
        <dbReference type="SAM" id="MobiDB-lite"/>
    </source>
</evidence>
<protein>
    <submittedName>
        <fullName evidence="5">D-aminopeptidase</fullName>
    </submittedName>
</protein>
<evidence type="ECO:0000256" key="2">
    <source>
        <dbReference type="SAM" id="SignalP"/>
    </source>
</evidence>
<accession>A0ABQ4T8K2</accession>
<comment type="caution">
    <text evidence="5">The sequence shown here is derived from an EMBL/GenBank/DDBJ whole genome shotgun (WGS) entry which is preliminary data.</text>
</comment>
<evidence type="ECO:0000259" key="4">
    <source>
        <dbReference type="Pfam" id="PF11954"/>
    </source>
</evidence>
<dbReference type="InterPro" id="IPR021860">
    <property type="entry name" value="Peptidase_S12_Pab87-rel_C"/>
</dbReference>
<organism evidence="5 6">
    <name type="scientific">Methylobacterium organophilum</name>
    <dbReference type="NCBI Taxonomy" id="410"/>
    <lineage>
        <taxon>Bacteria</taxon>
        <taxon>Pseudomonadati</taxon>
        <taxon>Pseudomonadota</taxon>
        <taxon>Alphaproteobacteria</taxon>
        <taxon>Hyphomicrobiales</taxon>
        <taxon>Methylobacteriaceae</taxon>
        <taxon>Methylobacterium</taxon>
    </lineage>
</organism>
<name>A0ABQ4T8K2_METOR</name>
<dbReference type="Pfam" id="PF11954">
    <property type="entry name" value="DUF3471"/>
    <property type="match status" value="1"/>
</dbReference>
<dbReference type="EMBL" id="BPQV01000008">
    <property type="protein sequence ID" value="GJE28017.1"/>
    <property type="molecule type" value="Genomic_DNA"/>
</dbReference>
<dbReference type="InterPro" id="IPR050491">
    <property type="entry name" value="AmpC-like"/>
</dbReference>
<evidence type="ECO:0000313" key="5">
    <source>
        <dbReference type="EMBL" id="GJE28017.1"/>
    </source>
</evidence>
<proteinExistence type="predicted"/>
<dbReference type="PANTHER" id="PTHR46825:SF9">
    <property type="entry name" value="BETA-LACTAMASE-RELATED DOMAIN-CONTAINING PROTEIN"/>
    <property type="match status" value="1"/>
</dbReference>
<dbReference type="Pfam" id="PF00144">
    <property type="entry name" value="Beta-lactamase"/>
    <property type="match status" value="1"/>
</dbReference>
<dbReference type="InterPro" id="IPR012338">
    <property type="entry name" value="Beta-lactam/transpept-like"/>
</dbReference>
<gene>
    <name evidence="5" type="primary">dap</name>
    <name evidence="5" type="ORF">LKMONMHP_2881</name>
</gene>
<feature type="chain" id="PRO_5045206247" evidence="2">
    <location>
        <begin position="26"/>
        <end position="564"/>
    </location>
</feature>
<feature type="domain" description="Peptidase S12 Pab87-related C-terminal" evidence="4">
    <location>
        <begin position="464"/>
        <end position="541"/>
    </location>
</feature>
<sequence length="564" mass="60842">MTHAPCLLRLALSLLLPALPMTARAAGDDTAPETRAAALVEPYREAGLMSGVVLVARDGKPLFRQAYGLADREWGIANTPDTHFRIGSLTKQFTAAAILLLAEAGQLTLDDPVARFLPDLPPAWAQVRLRHLLGHTSGIVNYTAMPDYLATTARLEPPPRAILASVAKEALLFAPGTRVEYSNTNYLLLGLVIEAASGAPYPRYLAEHVLAPAGLTQTGYDDLSAVLPRRARGYRFWHGQWRNAPPLPVGAAYAAGGLYSTVDDLLAWDEALFGGRVISQTSLAAMGEDGGRGYGFGWYIGTAHGQRLWSHAGMVSGFLAQTDYYPEARLAVIVLANNENAPAQTLARALAAPFLGLADAPEPLALEDLILDRYAGTYRLGPRFFLTLTRGARGLLVQATGQPAFPFLPESDRTFACTALGARITMDTEPDGRPNGLVWHQHGQDQIAIRVEPQEAEAALAPPREVPVDPARLAAHLGRYDLAGQRLTVTQEGGRLQIQLAGQPRFPLYPEGAEAFFLKEVDARIRFEVDAVGRTTGLSLTQNGRVTPARRLEESAPPEPGRGH</sequence>
<dbReference type="Gene3D" id="3.40.710.10">
    <property type="entry name" value="DD-peptidase/beta-lactamase superfamily"/>
    <property type="match status" value="1"/>
</dbReference>
<evidence type="ECO:0000259" key="3">
    <source>
        <dbReference type="Pfam" id="PF00144"/>
    </source>
</evidence>
<reference evidence="5" key="2">
    <citation type="submission" date="2021-08" db="EMBL/GenBank/DDBJ databases">
        <authorList>
            <person name="Tani A."/>
            <person name="Ola A."/>
            <person name="Ogura Y."/>
            <person name="Katsura K."/>
            <person name="Hayashi T."/>
        </authorList>
    </citation>
    <scope>NUCLEOTIDE SEQUENCE</scope>
    <source>
        <strain evidence="5">NBRC 15689</strain>
    </source>
</reference>
<dbReference type="Proteomes" id="UP001055156">
    <property type="component" value="Unassembled WGS sequence"/>
</dbReference>
<keyword evidence="6" id="KW-1185">Reference proteome</keyword>
<reference evidence="5" key="1">
    <citation type="journal article" date="2021" name="Front. Microbiol.">
        <title>Comprehensive Comparative Genomics and Phenotyping of Methylobacterium Species.</title>
        <authorList>
            <person name="Alessa O."/>
            <person name="Ogura Y."/>
            <person name="Fujitani Y."/>
            <person name="Takami H."/>
            <person name="Hayashi T."/>
            <person name="Sahin N."/>
            <person name="Tani A."/>
        </authorList>
    </citation>
    <scope>NUCLEOTIDE SEQUENCE</scope>
    <source>
        <strain evidence="5">NBRC 15689</strain>
    </source>
</reference>
<feature type="domain" description="Beta-lactamase-related" evidence="3">
    <location>
        <begin position="37"/>
        <end position="348"/>
    </location>
</feature>
<dbReference type="InterPro" id="IPR001466">
    <property type="entry name" value="Beta-lactam-related"/>
</dbReference>
<dbReference type="PANTHER" id="PTHR46825">
    <property type="entry name" value="D-ALANYL-D-ALANINE-CARBOXYPEPTIDASE/ENDOPEPTIDASE AMPH"/>
    <property type="match status" value="1"/>
</dbReference>
<feature type="signal peptide" evidence="2">
    <location>
        <begin position="1"/>
        <end position="25"/>
    </location>
</feature>
<dbReference type="RefSeq" id="WP_238311810.1">
    <property type="nucleotide sequence ID" value="NZ_BPQV01000008.1"/>
</dbReference>